<name>A0ABW2TW15_9PSEU</name>
<gene>
    <name evidence="2" type="ORF">ACFQV2_32760</name>
</gene>
<dbReference type="Pfam" id="PF13560">
    <property type="entry name" value="HTH_31"/>
    <property type="match status" value="1"/>
</dbReference>
<sequence length="288" mass="32681">MDSRNPVTQQRRLLAELRQARDAAAMTQQQAADELEWSLSKLIRIEHGAVKVGITDLKAMLALYGVTDPTRVDDLVAMARASREQRWWDDYRKLINANFLQYVAFESTATLHRQFQNSIIPGLLQTREYARSLITVYDKDETAPVIEQYIEFRMKRQKALTNEGAEFFIILDEAVLRRQVGGPAVMREQLAHLKEVAKRPNISIRILPFSAGTHRAMRAAFNVLEVPTGVDNEVDTVVMMQNTLDDTIIKNDPDKAAEFVELFISLEALATPADRLDEVIDELVSSHS</sequence>
<comment type="caution">
    <text evidence="2">The sequence shown here is derived from an EMBL/GenBank/DDBJ whole genome shotgun (WGS) entry which is preliminary data.</text>
</comment>
<evidence type="ECO:0000259" key="1">
    <source>
        <dbReference type="PROSITE" id="PS50943"/>
    </source>
</evidence>
<reference evidence="3" key="1">
    <citation type="journal article" date="2019" name="Int. J. Syst. Evol. Microbiol.">
        <title>The Global Catalogue of Microorganisms (GCM) 10K type strain sequencing project: providing services to taxonomists for standard genome sequencing and annotation.</title>
        <authorList>
            <consortium name="The Broad Institute Genomics Platform"/>
            <consortium name="The Broad Institute Genome Sequencing Center for Infectious Disease"/>
            <person name="Wu L."/>
            <person name="Ma J."/>
        </authorList>
    </citation>
    <scope>NUCLEOTIDE SEQUENCE [LARGE SCALE GENOMIC DNA]</scope>
    <source>
        <strain evidence="3">JCM 17695</strain>
    </source>
</reference>
<keyword evidence="3" id="KW-1185">Reference proteome</keyword>
<evidence type="ECO:0000313" key="2">
    <source>
        <dbReference type="EMBL" id="MFC7617486.1"/>
    </source>
</evidence>
<proteinExistence type="predicted"/>
<dbReference type="Pfam" id="PF19054">
    <property type="entry name" value="DUF5753"/>
    <property type="match status" value="1"/>
</dbReference>
<evidence type="ECO:0000313" key="3">
    <source>
        <dbReference type="Proteomes" id="UP001596512"/>
    </source>
</evidence>
<dbReference type="Gene3D" id="1.10.260.40">
    <property type="entry name" value="lambda repressor-like DNA-binding domains"/>
    <property type="match status" value="1"/>
</dbReference>
<organism evidence="2 3">
    <name type="scientific">Actinokineospora soli</name>
    <dbReference type="NCBI Taxonomy" id="1048753"/>
    <lineage>
        <taxon>Bacteria</taxon>
        <taxon>Bacillati</taxon>
        <taxon>Actinomycetota</taxon>
        <taxon>Actinomycetes</taxon>
        <taxon>Pseudonocardiales</taxon>
        <taxon>Pseudonocardiaceae</taxon>
        <taxon>Actinokineospora</taxon>
    </lineage>
</organism>
<dbReference type="Proteomes" id="UP001596512">
    <property type="component" value="Unassembled WGS sequence"/>
</dbReference>
<dbReference type="PROSITE" id="PS50943">
    <property type="entry name" value="HTH_CROC1"/>
    <property type="match status" value="1"/>
</dbReference>
<dbReference type="SMART" id="SM00530">
    <property type="entry name" value="HTH_XRE"/>
    <property type="match status" value="1"/>
</dbReference>
<dbReference type="SUPFAM" id="SSF47413">
    <property type="entry name" value="lambda repressor-like DNA-binding domains"/>
    <property type="match status" value="1"/>
</dbReference>
<accession>A0ABW2TW15</accession>
<feature type="domain" description="HTH cro/C1-type" evidence="1">
    <location>
        <begin position="17"/>
        <end position="75"/>
    </location>
</feature>
<dbReference type="EMBL" id="JBHTEY010000004">
    <property type="protein sequence ID" value="MFC7617486.1"/>
    <property type="molecule type" value="Genomic_DNA"/>
</dbReference>
<dbReference type="InterPro" id="IPR010982">
    <property type="entry name" value="Lambda_DNA-bd_dom_sf"/>
</dbReference>
<dbReference type="InterPro" id="IPR001387">
    <property type="entry name" value="Cro/C1-type_HTH"/>
</dbReference>
<protein>
    <submittedName>
        <fullName evidence="2">DUF5753 domain-containing protein</fullName>
    </submittedName>
</protein>
<dbReference type="InterPro" id="IPR043917">
    <property type="entry name" value="DUF5753"/>
</dbReference>